<dbReference type="InterPro" id="IPR002016">
    <property type="entry name" value="Haem_peroxidase"/>
</dbReference>
<dbReference type="PANTHER" id="PTHR31356">
    <property type="entry name" value="THYLAKOID LUMENAL 29 KDA PROTEIN, CHLOROPLASTIC-RELATED"/>
    <property type="match status" value="1"/>
</dbReference>
<dbReference type="InterPro" id="IPR010255">
    <property type="entry name" value="Haem_peroxidase_sf"/>
</dbReference>
<dbReference type="PROSITE" id="PS00436">
    <property type="entry name" value="PEROXIDASE_2"/>
    <property type="match status" value="1"/>
</dbReference>
<dbReference type="GO" id="GO:0042744">
    <property type="term" value="P:hydrogen peroxide catabolic process"/>
    <property type="evidence" value="ECO:0007669"/>
    <property type="project" value="TreeGrafter"/>
</dbReference>
<dbReference type="SMR" id="A0A8H8QYE6"/>
<dbReference type="InterPro" id="IPR001621">
    <property type="entry name" value="Ligninase"/>
</dbReference>
<proteinExistence type="inferred from homology"/>
<dbReference type="OrthoDB" id="2113341at2759"/>
<name>A0A8H8QYE6_9HELO</name>
<evidence type="ECO:0000256" key="9">
    <source>
        <dbReference type="PIRSR" id="PIRSR601621-2"/>
    </source>
</evidence>
<dbReference type="PRINTS" id="PR00462">
    <property type="entry name" value="LIGNINASE"/>
</dbReference>
<feature type="binding site" evidence="9">
    <location>
        <position position="252"/>
    </location>
    <ligand>
        <name>Ca(2+)</name>
        <dbReference type="ChEBI" id="CHEBI:29108"/>
        <label>2</label>
    </ligand>
</feature>
<keyword evidence="4 9" id="KW-0479">Metal-binding</keyword>
<evidence type="ECO:0000256" key="11">
    <source>
        <dbReference type="PIRSR" id="PIRSR601621-4"/>
    </source>
</evidence>
<dbReference type="PRINTS" id="PR00458">
    <property type="entry name" value="PEROXIDASE"/>
</dbReference>
<comment type="cofactor">
    <cofactor evidence="9 12">
        <name>Ca(2+)</name>
        <dbReference type="ChEBI" id="CHEBI:29108"/>
    </cofactor>
    <text evidence="9 12">Binds 2 calcium ions per subunit.</text>
</comment>
<dbReference type="PANTHER" id="PTHR31356:SF66">
    <property type="entry name" value="CATALASE-PEROXIDASE"/>
    <property type="match status" value="1"/>
</dbReference>
<feature type="binding site" evidence="9">
    <location>
        <position position="145"/>
    </location>
    <ligand>
        <name>Ca(2+)</name>
        <dbReference type="ChEBI" id="CHEBI:29108"/>
        <label>1</label>
    </ligand>
</feature>
<feature type="binding site" evidence="9">
    <location>
        <position position="279"/>
    </location>
    <ligand>
        <name>Ca(2+)</name>
        <dbReference type="ChEBI" id="CHEBI:29108"/>
        <label>2</label>
    </ligand>
</feature>
<feature type="domain" description="Plant heme peroxidase family profile" evidence="13">
    <location>
        <begin position="178"/>
        <end position="376"/>
    </location>
</feature>
<keyword evidence="2 12" id="KW-0575">Peroxidase</keyword>
<comment type="similarity">
    <text evidence="1 12">Belongs to the peroxidase family. Ligninase subfamily.</text>
</comment>
<keyword evidence="11" id="KW-1015">Disulfide bond</keyword>
<dbReference type="GO" id="GO:0046872">
    <property type="term" value="F:metal ion binding"/>
    <property type="evidence" value="ECO:0007669"/>
    <property type="project" value="UniProtKB-UniRule"/>
</dbReference>
<feature type="binding site" evidence="9">
    <location>
        <position position="147"/>
    </location>
    <ligand>
        <name>Ca(2+)</name>
        <dbReference type="ChEBI" id="CHEBI:29108"/>
        <label>1</label>
    </ligand>
</feature>
<feature type="binding site" evidence="9">
    <location>
        <position position="126"/>
    </location>
    <ligand>
        <name>Ca(2+)</name>
        <dbReference type="ChEBI" id="CHEBI:29108"/>
        <label>1</label>
    </ligand>
</feature>
<dbReference type="Proteomes" id="UP000431533">
    <property type="component" value="Unassembled WGS sequence"/>
</dbReference>
<dbReference type="Gene3D" id="1.10.520.10">
    <property type="match status" value="1"/>
</dbReference>
<reference evidence="14 15" key="1">
    <citation type="submission" date="2018-05" db="EMBL/GenBank/DDBJ databases">
        <title>Genome sequencing and assembly of the regulated plant pathogen Lachnellula willkommii and related sister species for the development of diagnostic species identification markers.</title>
        <authorList>
            <person name="Giroux E."/>
            <person name="Bilodeau G."/>
        </authorList>
    </citation>
    <scope>NUCLEOTIDE SEQUENCE [LARGE SCALE GENOMIC DNA]</scope>
    <source>
        <strain evidence="14 15">CBS 185.66</strain>
    </source>
</reference>
<keyword evidence="5 12" id="KW-0560">Oxidoreductase</keyword>
<feature type="signal peptide" evidence="12">
    <location>
        <begin position="1"/>
        <end position="22"/>
    </location>
</feature>
<dbReference type="EMBL" id="QGMH01000131">
    <property type="protein sequence ID" value="TVY24425.1"/>
    <property type="molecule type" value="Genomic_DNA"/>
</dbReference>
<feature type="binding site" evidence="9">
    <location>
        <position position="274"/>
    </location>
    <ligand>
        <name>Ca(2+)</name>
        <dbReference type="ChEBI" id="CHEBI:29108"/>
        <label>2</label>
    </ligand>
</feature>
<dbReference type="InterPro" id="IPR044831">
    <property type="entry name" value="Ccp1-like"/>
</dbReference>
<evidence type="ECO:0000256" key="12">
    <source>
        <dbReference type="RuleBase" id="RU363051"/>
    </source>
</evidence>
<feature type="disulfide bond" evidence="11">
    <location>
        <begin position="112"/>
        <end position="196"/>
    </location>
</feature>
<keyword evidence="9 12" id="KW-0106">Calcium</keyword>
<dbReference type="FunFam" id="1.10.520.10:FF:000021">
    <property type="entry name" value="Peroxidase"/>
    <property type="match status" value="1"/>
</dbReference>
<keyword evidence="7" id="KW-0325">Glycoprotein</keyword>
<evidence type="ECO:0000256" key="7">
    <source>
        <dbReference type="ARBA" id="ARBA00023180"/>
    </source>
</evidence>
<evidence type="ECO:0000313" key="14">
    <source>
        <dbReference type="EMBL" id="TVY24425.1"/>
    </source>
</evidence>
<dbReference type="SUPFAM" id="SSF48113">
    <property type="entry name" value="Heme-dependent peroxidases"/>
    <property type="match status" value="1"/>
</dbReference>
<gene>
    <name evidence="14" type="primary">vpl2_1</name>
    <name evidence="14" type="ORF">LHYA1_G007338</name>
</gene>
<feature type="active site" description="Proton acceptor" evidence="8">
    <location>
        <position position="125"/>
    </location>
</feature>
<dbReference type="RefSeq" id="XP_031003213.1">
    <property type="nucleotide sequence ID" value="XM_031152267.1"/>
</dbReference>
<keyword evidence="3 9" id="KW-0349">Heme</keyword>
<evidence type="ECO:0000313" key="15">
    <source>
        <dbReference type="Proteomes" id="UP000431533"/>
    </source>
</evidence>
<evidence type="ECO:0000256" key="6">
    <source>
        <dbReference type="ARBA" id="ARBA00023004"/>
    </source>
</evidence>
<dbReference type="GO" id="GO:0020037">
    <property type="term" value="F:heme binding"/>
    <property type="evidence" value="ECO:0007669"/>
    <property type="project" value="UniProtKB-UniRule"/>
</dbReference>
<dbReference type="PROSITE" id="PS50873">
    <property type="entry name" value="PEROXIDASE_4"/>
    <property type="match status" value="1"/>
</dbReference>
<dbReference type="EC" id="1.11.1.-" evidence="12"/>
<evidence type="ECO:0000256" key="3">
    <source>
        <dbReference type="ARBA" id="ARBA00022617"/>
    </source>
</evidence>
<feature type="site" description="Transition state stabilizer" evidence="10">
    <location>
        <position position="121"/>
    </location>
</feature>
<sequence>MYFLSSLLTYLLFSSIPSFVNPFAIRQDTNNDGDNTARTLIGDLKTGITTPVGQSIANILLGTEAAQYHPNSTTTSPAPAPGTCTKSTNPCCIWYEISHSLTRDFTGPTGRCNDMARAAIRLGFHDAGTWSQALAAQGQDFGGADGSFVLFGEIERPENRGLENVTAFAKLYHMRFPVVGIADLVQYMAVHAVVTCPLGPRIRAFVGRKDATRASPSNLLPDVSSPSSTLLALFADKTITPHDLTALLGAHSTSRQFKTSTAPASNIGLPQDTTPGVWDVRFYNETIQPAPAKGVFRFDSDVVISRDSRCNDEWNAFVGNQSHWNEDYAAAYVRLSLLGVNNINQLTECSATLPRARTVFQGNEAPGIFERGSRYH</sequence>
<evidence type="ECO:0000256" key="1">
    <source>
        <dbReference type="ARBA" id="ARBA00006089"/>
    </source>
</evidence>
<dbReference type="InterPro" id="IPR019794">
    <property type="entry name" value="Peroxidases_AS"/>
</dbReference>
<organism evidence="14 15">
    <name type="scientific">Lachnellula hyalina</name>
    <dbReference type="NCBI Taxonomy" id="1316788"/>
    <lineage>
        <taxon>Eukaryota</taxon>
        <taxon>Fungi</taxon>
        <taxon>Dikarya</taxon>
        <taxon>Ascomycota</taxon>
        <taxon>Pezizomycotina</taxon>
        <taxon>Leotiomycetes</taxon>
        <taxon>Helotiales</taxon>
        <taxon>Lachnaceae</taxon>
        <taxon>Lachnellula</taxon>
    </lineage>
</organism>
<feature type="binding site" evidence="9">
    <location>
        <position position="272"/>
    </location>
    <ligand>
        <name>Ca(2+)</name>
        <dbReference type="ChEBI" id="CHEBI:29108"/>
        <label>2</label>
    </ligand>
</feature>
<evidence type="ECO:0000256" key="5">
    <source>
        <dbReference type="ARBA" id="ARBA00023002"/>
    </source>
</evidence>
<comment type="cofactor">
    <cofactor evidence="9">
        <name>heme b</name>
        <dbReference type="ChEBI" id="CHEBI:60344"/>
    </cofactor>
    <text evidence="9">Binds 1 heme b (iron(II)-protoporphyrin IX) group per subunit.</text>
</comment>
<feature type="binding site" description="axial binding residue" evidence="9">
    <location>
        <position position="251"/>
    </location>
    <ligand>
        <name>heme b</name>
        <dbReference type="ChEBI" id="CHEBI:60344"/>
    </ligand>
    <ligandPart>
        <name>Fe</name>
        <dbReference type="ChEBI" id="CHEBI:18248"/>
    </ligandPart>
</feature>
<dbReference type="AlphaFoldDB" id="A0A8H8QYE6"/>
<dbReference type="Pfam" id="PF00141">
    <property type="entry name" value="peroxidase"/>
    <property type="match status" value="1"/>
</dbReference>
<evidence type="ECO:0000256" key="8">
    <source>
        <dbReference type="PIRSR" id="PIRSR601621-1"/>
    </source>
</evidence>
<evidence type="ECO:0000256" key="2">
    <source>
        <dbReference type="ARBA" id="ARBA00022559"/>
    </source>
</evidence>
<feature type="chain" id="PRO_5034968941" description="Peroxidase" evidence="12">
    <location>
        <begin position="23"/>
        <end position="376"/>
    </location>
</feature>
<protein>
    <recommendedName>
        <fullName evidence="12">Peroxidase</fullName>
        <ecNumber evidence="12">1.11.1.-</ecNumber>
    </recommendedName>
</protein>
<evidence type="ECO:0000259" key="13">
    <source>
        <dbReference type="PROSITE" id="PS50873"/>
    </source>
</evidence>
<comment type="caution">
    <text evidence="14">The sequence shown here is derived from an EMBL/GenBank/DDBJ whole genome shotgun (WGS) entry which is preliminary data.</text>
</comment>
<evidence type="ECO:0000256" key="4">
    <source>
        <dbReference type="ARBA" id="ARBA00022723"/>
    </source>
</evidence>
<keyword evidence="15" id="KW-1185">Reference proteome</keyword>
<keyword evidence="12" id="KW-0732">Signal</keyword>
<dbReference type="GO" id="GO:0034599">
    <property type="term" value="P:cellular response to oxidative stress"/>
    <property type="evidence" value="ECO:0007669"/>
    <property type="project" value="InterPro"/>
</dbReference>
<evidence type="ECO:0000256" key="10">
    <source>
        <dbReference type="PIRSR" id="PIRSR601621-3"/>
    </source>
</evidence>
<dbReference type="GO" id="GO:0004601">
    <property type="term" value="F:peroxidase activity"/>
    <property type="evidence" value="ECO:0007669"/>
    <property type="project" value="UniProtKB-KW"/>
</dbReference>
<dbReference type="GeneID" id="41987536"/>
<dbReference type="Gene3D" id="1.10.420.10">
    <property type="entry name" value="Peroxidase, domain 2"/>
    <property type="match status" value="1"/>
</dbReference>
<feature type="disulfide bond" evidence="11">
    <location>
        <begin position="91"/>
        <end position="349"/>
    </location>
</feature>
<keyword evidence="6 9" id="KW-0408">Iron</keyword>
<accession>A0A8H8QYE6</accession>
<dbReference type="GO" id="GO:0000302">
    <property type="term" value="P:response to reactive oxygen species"/>
    <property type="evidence" value="ECO:0007669"/>
    <property type="project" value="TreeGrafter"/>
</dbReference>